<dbReference type="Proteomes" id="UP000606974">
    <property type="component" value="Unassembled WGS sequence"/>
</dbReference>
<protein>
    <recommendedName>
        <fullName evidence="2">DUF6594 domain-containing protein</fullName>
    </recommendedName>
</protein>
<evidence type="ECO:0000313" key="4">
    <source>
        <dbReference type="Proteomes" id="UP000606974"/>
    </source>
</evidence>
<dbReference type="PANTHER" id="PTHR34502">
    <property type="entry name" value="DUF6594 DOMAIN-CONTAINING PROTEIN-RELATED"/>
    <property type="match status" value="1"/>
</dbReference>
<evidence type="ECO:0000313" key="3">
    <source>
        <dbReference type="EMBL" id="KAF7504834.1"/>
    </source>
</evidence>
<keyword evidence="1" id="KW-1133">Transmembrane helix</keyword>
<comment type="caution">
    <text evidence="3">The sequence shown here is derived from an EMBL/GenBank/DDBJ whole genome shotgun (WGS) entry which is preliminary data.</text>
</comment>
<proteinExistence type="predicted"/>
<organism evidence="3 4">
    <name type="scientific">Endocarpon pusillum</name>
    <dbReference type="NCBI Taxonomy" id="364733"/>
    <lineage>
        <taxon>Eukaryota</taxon>
        <taxon>Fungi</taxon>
        <taxon>Dikarya</taxon>
        <taxon>Ascomycota</taxon>
        <taxon>Pezizomycotina</taxon>
        <taxon>Eurotiomycetes</taxon>
        <taxon>Chaetothyriomycetidae</taxon>
        <taxon>Verrucariales</taxon>
        <taxon>Verrucariaceae</taxon>
        <taxon>Endocarpon</taxon>
    </lineage>
</organism>
<dbReference type="AlphaFoldDB" id="A0A8H7DZA8"/>
<dbReference type="InterPro" id="IPR046529">
    <property type="entry name" value="DUF6594"/>
</dbReference>
<keyword evidence="4" id="KW-1185">Reference proteome</keyword>
<feature type="transmembrane region" description="Helical" evidence="1">
    <location>
        <begin position="231"/>
        <end position="252"/>
    </location>
</feature>
<feature type="domain" description="DUF6594" evidence="2">
    <location>
        <begin position="4"/>
        <end position="271"/>
    </location>
</feature>
<sequence length="283" mass="31914">MTGYEKLSRLIGVYPELAIYRKFSTLCAKMLLYKQAELQHLENELDIISQIDSHDSEKSVFAVSWKAIDKGLTEGGDNLQKQKISEINEKLSEYYSALLKVRQVHSLAKPADSDINFLREWLERPDGGDYSIKGVEAEPWKLCRAADLVTLSQSDGRDVFAQSLSDNILPWYHRHFGHRQKGATKLNDGLDNIWEYKHENFVVLGNIICMVLSSVIPTTSMFALYFVKSVVARLAVITVMSFFFSFVMMVVVHGRRVEVFTATTAFAAVQVVFVGGVDIISSS</sequence>
<dbReference type="Pfam" id="PF20237">
    <property type="entry name" value="DUF6594"/>
    <property type="match status" value="1"/>
</dbReference>
<dbReference type="PANTHER" id="PTHR34502:SF5">
    <property type="entry name" value="DUF6594 DOMAIN-CONTAINING PROTEIN"/>
    <property type="match status" value="1"/>
</dbReference>
<evidence type="ECO:0000256" key="1">
    <source>
        <dbReference type="SAM" id="Phobius"/>
    </source>
</evidence>
<dbReference type="EMBL" id="JAACFV010000126">
    <property type="protein sequence ID" value="KAF7504834.1"/>
    <property type="molecule type" value="Genomic_DNA"/>
</dbReference>
<reference evidence="3" key="1">
    <citation type="submission" date="2020-02" db="EMBL/GenBank/DDBJ databases">
        <authorList>
            <person name="Palmer J.M."/>
        </authorList>
    </citation>
    <scope>NUCLEOTIDE SEQUENCE</scope>
    <source>
        <strain evidence="3">EPUS1.4</strain>
        <tissue evidence="3">Thallus</tissue>
    </source>
</reference>
<evidence type="ECO:0000259" key="2">
    <source>
        <dbReference type="Pfam" id="PF20237"/>
    </source>
</evidence>
<feature type="transmembrane region" description="Helical" evidence="1">
    <location>
        <begin position="259"/>
        <end position="280"/>
    </location>
</feature>
<keyword evidence="1" id="KW-0812">Transmembrane</keyword>
<gene>
    <name evidence="3" type="ORF">GJ744_001700</name>
</gene>
<dbReference type="OrthoDB" id="3533814at2759"/>
<keyword evidence="1" id="KW-0472">Membrane</keyword>
<accession>A0A8H7DZA8</accession>
<feature type="transmembrane region" description="Helical" evidence="1">
    <location>
        <begin position="201"/>
        <end position="225"/>
    </location>
</feature>
<name>A0A8H7DZA8_9EURO</name>